<feature type="domain" description="Guanylate cyclase" evidence="9">
    <location>
        <begin position="418"/>
        <end position="546"/>
    </location>
</feature>
<evidence type="ECO:0000259" key="9">
    <source>
        <dbReference type="PROSITE" id="PS50125"/>
    </source>
</evidence>
<reference evidence="10" key="1">
    <citation type="journal article" date="2014" name="PLoS Negl. Trop. Dis.">
        <title>An updated insight into the Sialotranscriptome of Triatoma infestans: developmental stage and geographic variations.</title>
        <authorList>
            <person name="Schwarz A."/>
            <person name="Medrano-Mercado N."/>
            <person name="Schaub G.A."/>
            <person name="Struchiner C.J."/>
            <person name="Bargues M.D."/>
            <person name="Levy M.Z."/>
            <person name="Ribeiro J.M."/>
        </authorList>
    </citation>
    <scope>NUCLEOTIDE SEQUENCE</scope>
    <source>
        <strain evidence="10">Chile</strain>
        <tissue evidence="10">Salivary glands</tissue>
    </source>
</reference>
<dbReference type="PROSITE" id="PS50125">
    <property type="entry name" value="GUANYLATE_CYCLASE_2"/>
    <property type="match status" value="1"/>
</dbReference>
<evidence type="ECO:0000256" key="3">
    <source>
        <dbReference type="ARBA" id="ARBA00022490"/>
    </source>
</evidence>
<dbReference type="SMART" id="SM00044">
    <property type="entry name" value="CYCc"/>
    <property type="match status" value="1"/>
</dbReference>
<dbReference type="Gene3D" id="3.30.70.1230">
    <property type="entry name" value="Nucleotide cyclase"/>
    <property type="match status" value="1"/>
</dbReference>
<dbReference type="InterPro" id="IPR029787">
    <property type="entry name" value="Nucleotide_cyclase"/>
</dbReference>
<name>A0A023F1I6_TRIIF</name>
<dbReference type="PROSITE" id="PS00452">
    <property type="entry name" value="GUANYLATE_CYCLASE_1"/>
    <property type="match status" value="1"/>
</dbReference>
<keyword evidence="7" id="KW-0141">cGMP biosynthesis</keyword>
<dbReference type="EMBL" id="GBBI01003325">
    <property type="protein sequence ID" value="JAC15387.1"/>
    <property type="molecule type" value="mRNA"/>
</dbReference>
<protein>
    <recommendedName>
        <fullName evidence="2">guanylate cyclase</fullName>
        <ecNumber evidence="2">4.6.1.2</ecNumber>
    </recommendedName>
</protein>
<dbReference type="Pfam" id="PF07700">
    <property type="entry name" value="HNOB"/>
    <property type="match status" value="1"/>
</dbReference>
<evidence type="ECO:0000256" key="1">
    <source>
        <dbReference type="ARBA" id="ARBA00004496"/>
    </source>
</evidence>
<dbReference type="GO" id="GO:0019826">
    <property type="term" value="F:oxygen sensor activity"/>
    <property type="evidence" value="ECO:0007669"/>
    <property type="project" value="TreeGrafter"/>
</dbReference>
<sequence length="596" mass="68751">MYGLFLMSIKEYVRNNYGLIIWKRINSSVGVNHNNFTLYNRYPDEYFHIISDEAIKILKITEKDFFESIGKHLVIFLKDHGCNQVLLVLGKHFRDFLNGLDNLYDYLNFSLPEIKSLSFVCENEDTKGLRLNYQCSKIFLAYYTTGIIKQIASEYYNKELLIQVEYEDYHSDLVHVTYSLIFDNEEFNFASYPFTLKRYNSLPIAPHLILQIFPFGILFRKDLIIKYFGTSLFSLLAYAVGTKMSKYFKIVRPSMPFHFKNIHNRVSSTFELETLNPVKSCRQMTSLQDITQIIQHKITLKGQMVFVEQWEMMVFLGTPVMPDLEYVNDIGLYMNDLSMHDFSRDLMLAGTQQSATLRLALEQEQEKTMKLEDSLARLGEERRRTDQLLYQMIPESVADTLRKGLSPMKTCKKFNNVSILYSDVVKFTEICSKITAMEVVSMLNGMYSIFDSLTEQHKVYKVETIGDAYTVVSGAPDHAFDHATRIANLALNMVKAIKTLHDPSTGSHLKIRIGIHSGPVVAGIVGMKMPRYCLFGETVTIASLMESTSQPMKIHITEAVQKLLPHDFITSDNLDVTRQKDFKGIAKTYWLDDRLN</sequence>
<dbReference type="PANTHER" id="PTHR45655:SF10">
    <property type="entry name" value="SOLUBLE GUANYLATE CYCLASE 88E"/>
    <property type="match status" value="1"/>
</dbReference>
<dbReference type="GO" id="GO:0038060">
    <property type="term" value="P:nitric oxide-cGMP-mediated signaling"/>
    <property type="evidence" value="ECO:0007669"/>
    <property type="project" value="TreeGrafter"/>
</dbReference>
<dbReference type="GO" id="GO:0070482">
    <property type="term" value="P:response to oxygen levels"/>
    <property type="evidence" value="ECO:0007669"/>
    <property type="project" value="TreeGrafter"/>
</dbReference>
<dbReference type="GO" id="GO:0008074">
    <property type="term" value="C:guanylate cyclase complex, soluble"/>
    <property type="evidence" value="ECO:0007669"/>
    <property type="project" value="TreeGrafter"/>
</dbReference>
<dbReference type="InterPro" id="IPR011644">
    <property type="entry name" value="Heme_NO-bd"/>
</dbReference>
<dbReference type="GO" id="GO:0070026">
    <property type="term" value="F:nitric oxide binding"/>
    <property type="evidence" value="ECO:0007669"/>
    <property type="project" value="TreeGrafter"/>
</dbReference>
<accession>A0A023F1I6</accession>
<comment type="similarity">
    <text evidence="8">Belongs to the adenylyl cyclase class-4/guanylyl cyclase family.</text>
</comment>
<dbReference type="CDD" id="cd07302">
    <property type="entry name" value="CHD"/>
    <property type="match status" value="1"/>
</dbReference>
<dbReference type="SUPFAM" id="SSF55073">
    <property type="entry name" value="Nucleotide cyclase"/>
    <property type="match status" value="1"/>
</dbReference>
<evidence type="ECO:0000256" key="8">
    <source>
        <dbReference type="RuleBase" id="RU000405"/>
    </source>
</evidence>
<evidence type="ECO:0000256" key="2">
    <source>
        <dbReference type="ARBA" id="ARBA00012202"/>
    </source>
</evidence>
<dbReference type="Gene3D" id="3.30.450.260">
    <property type="entry name" value="Haem NO binding associated domain"/>
    <property type="match status" value="1"/>
</dbReference>
<keyword evidence="3" id="KW-0963">Cytoplasm</keyword>
<dbReference type="AlphaFoldDB" id="A0A023F1I6"/>
<feature type="non-terminal residue" evidence="10">
    <location>
        <position position="596"/>
    </location>
</feature>
<dbReference type="EC" id="4.6.1.2" evidence="2"/>
<dbReference type="Pfam" id="PF00211">
    <property type="entry name" value="Guanylate_cyc"/>
    <property type="match status" value="1"/>
</dbReference>
<organism evidence="10">
    <name type="scientific">Triatoma infestans</name>
    <name type="common">Assassin bug</name>
    <dbReference type="NCBI Taxonomy" id="30076"/>
    <lineage>
        <taxon>Eukaryota</taxon>
        <taxon>Metazoa</taxon>
        <taxon>Ecdysozoa</taxon>
        <taxon>Arthropoda</taxon>
        <taxon>Hexapoda</taxon>
        <taxon>Insecta</taxon>
        <taxon>Pterygota</taxon>
        <taxon>Neoptera</taxon>
        <taxon>Paraneoptera</taxon>
        <taxon>Hemiptera</taxon>
        <taxon>Heteroptera</taxon>
        <taxon>Panheteroptera</taxon>
        <taxon>Cimicomorpha</taxon>
        <taxon>Reduviidae</taxon>
        <taxon>Triatominae</taxon>
        <taxon>Triatoma</taxon>
    </lineage>
</organism>
<dbReference type="InterPro" id="IPR011645">
    <property type="entry name" value="HNOB_dom_associated"/>
</dbReference>
<evidence type="ECO:0000256" key="4">
    <source>
        <dbReference type="ARBA" id="ARBA00022741"/>
    </source>
</evidence>
<dbReference type="Gene3D" id="3.90.1520.10">
    <property type="entry name" value="H-NOX domain"/>
    <property type="match status" value="1"/>
</dbReference>
<dbReference type="GO" id="GO:0020037">
    <property type="term" value="F:heme binding"/>
    <property type="evidence" value="ECO:0007669"/>
    <property type="project" value="InterPro"/>
</dbReference>
<evidence type="ECO:0000256" key="6">
    <source>
        <dbReference type="ARBA" id="ARBA00023239"/>
    </source>
</evidence>
<dbReference type="GO" id="GO:0005525">
    <property type="term" value="F:GTP binding"/>
    <property type="evidence" value="ECO:0007669"/>
    <property type="project" value="UniProtKB-KW"/>
</dbReference>
<dbReference type="InterPro" id="IPR024096">
    <property type="entry name" value="NO_sig/Golgi_transp_ligand-bd"/>
</dbReference>
<dbReference type="FunFam" id="3.30.70.1230:FF:000030">
    <property type="entry name" value="Si:ch211-215j19.12"/>
    <property type="match status" value="1"/>
</dbReference>
<keyword evidence="4" id="KW-0547">Nucleotide-binding</keyword>
<evidence type="ECO:0000256" key="5">
    <source>
        <dbReference type="ARBA" id="ARBA00023134"/>
    </source>
</evidence>
<dbReference type="SUPFAM" id="SSF111126">
    <property type="entry name" value="Ligand-binding domain in the NO signalling and Golgi transport"/>
    <property type="match status" value="1"/>
</dbReference>
<evidence type="ECO:0000256" key="7">
    <source>
        <dbReference type="ARBA" id="ARBA00023293"/>
    </source>
</evidence>
<dbReference type="Pfam" id="PF07701">
    <property type="entry name" value="HNOBA"/>
    <property type="match status" value="1"/>
</dbReference>
<proteinExistence type="evidence at transcript level"/>
<keyword evidence="6 8" id="KW-0456">Lyase</keyword>
<dbReference type="InterPro" id="IPR018297">
    <property type="entry name" value="A/G_cyclase_CS"/>
</dbReference>
<evidence type="ECO:0000313" key="10">
    <source>
        <dbReference type="EMBL" id="JAC15387.1"/>
    </source>
</evidence>
<dbReference type="InterPro" id="IPR038158">
    <property type="entry name" value="H-NOX_domain_sf"/>
</dbReference>
<dbReference type="InterPro" id="IPR001054">
    <property type="entry name" value="A/G_cyclase"/>
</dbReference>
<dbReference type="GO" id="GO:0004383">
    <property type="term" value="F:guanylate cyclase activity"/>
    <property type="evidence" value="ECO:0007669"/>
    <property type="project" value="UniProtKB-EC"/>
</dbReference>
<dbReference type="InterPro" id="IPR042463">
    <property type="entry name" value="HNOB_dom_associated_sf"/>
</dbReference>
<comment type="subcellular location">
    <subcellularLocation>
        <location evidence="1">Cytoplasm</location>
    </subcellularLocation>
</comment>
<dbReference type="Gene3D" id="6.10.250.780">
    <property type="match status" value="1"/>
</dbReference>
<keyword evidence="5" id="KW-0342">GTP-binding</keyword>
<dbReference type="PANTHER" id="PTHR45655">
    <property type="entry name" value="GUANYLATE CYCLASE SOLUBLE SUBUNIT BETA-2"/>
    <property type="match status" value="1"/>
</dbReference>